<feature type="non-terminal residue" evidence="3">
    <location>
        <position position="1"/>
    </location>
</feature>
<dbReference type="GO" id="GO:0016798">
    <property type="term" value="F:hydrolase activity, acting on glycosyl bonds"/>
    <property type="evidence" value="ECO:0007669"/>
    <property type="project" value="InterPro"/>
</dbReference>
<evidence type="ECO:0000313" key="3">
    <source>
        <dbReference type="EMBL" id="KKL65403.1"/>
    </source>
</evidence>
<evidence type="ECO:0000259" key="2">
    <source>
        <dbReference type="Pfam" id="PF02018"/>
    </source>
</evidence>
<dbReference type="SUPFAM" id="SSF49785">
    <property type="entry name" value="Galactose-binding domain-like"/>
    <property type="match status" value="1"/>
</dbReference>
<dbReference type="Pfam" id="PF02018">
    <property type="entry name" value="CBM_4_9"/>
    <property type="match status" value="1"/>
</dbReference>
<gene>
    <name evidence="3" type="ORF">LCGC14_2155330</name>
</gene>
<dbReference type="Pfam" id="PF13385">
    <property type="entry name" value="Laminin_G_3"/>
    <property type="match status" value="1"/>
</dbReference>
<dbReference type="SUPFAM" id="SSF49899">
    <property type="entry name" value="Concanavalin A-like lectins/glucanases"/>
    <property type="match status" value="1"/>
</dbReference>
<dbReference type="Gene3D" id="2.60.120.200">
    <property type="match status" value="1"/>
</dbReference>
<dbReference type="InterPro" id="IPR008979">
    <property type="entry name" value="Galactose-bd-like_sf"/>
</dbReference>
<dbReference type="InterPro" id="IPR013320">
    <property type="entry name" value="ConA-like_dom_sf"/>
</dbReference>
<protein>
    <recommendedName>
        <fullName evidence="2">CBM-cenC domain-containing protein</fullName>
    </recommendedName>
</protein>
<organism evidence="3">
    <name type="scientific">marine sediment metagenome</name>
    <dbReference type="NCBI Taxonomy" id="412755"/>
    <lineage>
        <taxon>unclassified sequences</taxon>
        <taxon>metagenomes</taxon>
        <taxon>ecological metagenomes</taxon>
    </lineage>
</organism>
<feature type="domain" description="CBM-cenC" evidence="2">
    <location>
        <begin position="252"/>
        <end position="368"/>
    </location>
</feature>
<evidence type="ECO:0000256" key="1">
    <source>
        <dbReference type="ARBA" id="ARBA00022801"/>
    </source>
</evidence>
<keyword evidence="1" id="KW-0378">Hydrolase</keyword>
<dbReference type="InterPro" id="IPR003305">
    <property type="entry name" value="CenC_carb-bd"/>
</dbReference>
<comment type="caution">
    <text evidence="3">The sequence shown here is derived from an EMBL/GenBank/DDBJ whole genome shotgun (WGS) entry which is preliminary data.</text>
</comment>
<proteinExistence type="predicted"/>
<feature type="non-terminal residue" evidence="3">
    <location>
        <position position="647"/>
    </location>
</feature>
<reference evidence="3" key="1">
    <citation type="journal article" date="2015" name="Nature">
        <title>Complex archaea that bridge the gap between prokaryotes and eukaryotes.</title>
        <authorList>
            <person name="Spang A."/>
            <person name="Saw J.H."/>
            <person name="Jorgensen S.L."/>
            <person name="Zaremba-Niedzwiedzka K."/>
            <person name="Martijn J."/>
            <person name="Lind A.E."/>
            <person name="van Eijk R."/>
            <person name="Schleper C."/>
            <person name="Guy L."/>
            <person name="Ettema T.J."/>
        </authorList>
    </citation>
    <scope>NUCLEOTIDE SEQUENCE</scope>
</reference>
<sequence>TEAANMIHVGPVSGGAANPTYRAMVEADVANHDVISKHTVSGSIDQIVGLSATNTLALLTPSDNPGAAKALLKTTSAGLLTLEDLNVTDDLNVGSGVLIANGSSNIVAINKAPVSGFDLDINTTLRTGGLATLGSLSVTGAAYFGDDLTVGPNILFVDYSGQRIGIKRAADPQFQLDILGNLRASGWIVGKHAIQLEGATGIFHFDGREPYESDYTGVSTGHRGQRPTTETAIIYRFGKFGKAIQSAVATTNLVKNSSWEDSLNNWTGFGSPPTDAVIATESYYGSSSLHLVTDADDQGRYQFITIASGQVYNASVYVKIESGQMALRAKIGTSSYVFVESDVGWAGDGEWHRMHVRFTSTGTDGQVYVGRISGYGSSGEYYIDAIQIEQYSSITPYCDGSLGDGHSFSGADHASTSSRVASVLEYSPTLAKTGRGTVMFWVKCNGDAADSDYQYCLQLTAISGRIVVSSNANDENVRFLAGFFDSTGSSINNGEWRHVAVTWDGTDAILYLDGVADITYSSYSGFSGALSSVFIGSDSTNNLQLNGWLDEVVFLDRAADADEVLAVYESEAPVFAETSTFEWSTPSISTWIDEEGLWSRGQVTGQEVFGISDVDGKSWAGITLDEGDIIIGNSPNFLWWDDSTSRL</sequence>
<name>A0A0F9DU84_9ZZZZ</name>
<dbReference type="EMBL" id="LAZR01027543">
    <property type="protein sequence ID" value="KKL65403.1"/>
    <property type="molecule type" value="Genomic_DNA"/>
</dbReference>
<accession>A0A0F9DU84</accession>
<dbReference type="AlphaFoldDB" id="A0A0F9DU84"/>
<dbReference type="Gene3D" id="2.60.120.260">
    <property type="entry name" value="Galactose-binding domain-like"/>
    <property type="match status" value="1"/>
</dbReference>